<dbReference type="OrthoDB" id="9815497at2"/>
<dbReference type="InterPro" id="IPR003777">
    <property type="entry name" value="XdhC_CoxI"/>
</dbReference>
<protein>
    <submittedName>
        <fullName evidence="3">Dehydrogenase</fullName>
    </submittedName>
</protein>
<evidence type="ECO:0000259" key="1">
    <source>
        <dbReference type="Pfam" id="PF02625"/>
    </source>
</evidence>
<dbReference type="PANTHER" id="PTHR30388:SF6">
    <property type="entry name" value="XANTHINE DEHYDROGENASE SUBUNIT A-RELATED"/>
    <property type="match status" value="1"/>
</dbReference>
<dbReference type="EMBL" id="SRSD01000005">
    <property type="protein sequence ID" value="KAA0891791.1"/>
    <property type="molecule type" value="Genomic_DNA"/>
</dbReference>
<accession>A0A5A9XJG4</accession>
<feature type="domain" description="XdhC Rossmann" evidence="2">
    <location>
        <begin position="106"/>
        <end position="248"/>
    </location>
</feature>
<evidence type="ECO:0000313" key="3">
    <source>
        <dbReference type="EMBL" id="KAA0891791.1"/>
    </source>
</evidence>
<dbReference type="Pfam" id="PF02625">
    <property type="entry name" value="XdhC_CoxI"/>
    <property type="match status" value="1"/>
</dbReference>
<feature type="domain" description="XdhC- CoxI" evidence="1">
    <location>
        <begin position="14"/>
        <end position="78"/>
    </location>
</feature>
<dbReference type="InterPro" id="IPR052698">
    <property type="entry name" value="MoCofactor_Util/Proc"/>
</dbReference>
<dbReference type="Pfam" id="PF13478">
    <property type="entry name" value="XdhC_C"/>
    <property type="match status" value="1"/>
</dbReference>
<organism evidence="3 4">
    <name type="scientific">Oryzomonas rubra</name>
    <dbReference type="NCBI Taxonomy" id="2509454"/>
    <lineage>
        <taxon>Bacteria</taxon>
        <taxon>Pseudomonadati</taxon>
        <taxon>Thermodesulfobacteriota</taxon>
        <taxon>Desulfuromonadia</taxon>
        <taxon>Geobacterales</taxon>
        <taxon>Geobacteraceae</taxon>
        <taxon>Oryzomonas</taxon>
    </lineage>
</organism>
<dbReference type="SUPFAM" id="SSF51735">
    <property type="entry name" value="NAD(P)-binding Rossmann-fold domains"/>
    <property type="match status" value="1"/>
</dbReference>
<dbReference type="Gene3D" id="3.40.50.720">
    <property type="entry name" value="NAD(P)-binding Rossmann-like Domain"/>
    <property type="match status" value="1"/>
</dbReference>
<evidence type="ECO:0000259" key="2">
    <source>
        <dbReference type="Pfam" id="PF13478"/>
    </source>
</evidence>
<comment type="caution">
    <text evidence="3">The sequence shown here is derived from an EMBL/GenBank/DDBJ whole genome shotgun (WGS) entry which is preliminary data.</text>
</comment>
<dbReference type="AlphaFoldDB" id="A0A5A9XJG4"/>
<sequence>MTDLELYEEMARLARQGEPFALATVVAHSGSSPRKSGAKMLVRNDGTVLGSVGGGRVELESVQAALSALGDGGQRTLPFVLTEEQGFACGGSMTVFIDPQGRRPLLVMFGAGHVGRAVTLLAHTCGFRVIVVDERPDCSTRAMLPGADDIVCAPVRDAFGQLTLNRESFAVIATPGHLHDFDAVRGCLATEAGFIGLLGSRRKRETLLALLEREGFGEEQRRRIVTPVGLDIGAQTPEEIAVSIVGQLIQLRKKP</sequence>
<keyword evidence="4" id="KW-1185">Reference proteome</keyword>
<reference evidence="3 4" key="1">
    <citation type="submission" date="2019-04" db="EMBL/GenBank/DDBJ databases">
        <title>Geobacter ruber sp. nov., ferric-reducing bacteria isolated from paddy soil.</title>
        <authorList>
            <person name="Xu Z."/>
            <person name="Masuda Y."/>
            <person name="Itoh H."/>
            <person name="Senoo K."/>
        </authorList>
    </citation>
    <scope>NUCLEOTIDE SEQUENCE [LARGE SCALE GENOMIC DNA]</scope>
    <source>
        <strain evidence="3 4">Red88</strain>
    </source>
</reference>
<gene>
    <name evidence="3" type="ORF">ET418_10170</name>
</gene>
<proteinExistence type="predicted"/>
<dbReference type="PANTHER" id="PTHR30388">
    <property type="entry name" value="ALDEHYDE OXIDOREDUCTASE MOLYBDENUM COFACTOR ASSEMBLY PROTEIN"/>
    <property type="match status" value="1"/>
</dbReference>
<evidence type="ECO:0000313" key="4">
    <source>
        <dbReference type="Proteomes" id="UP000324298"/>
    </source>
</evidence>
<dbReference type="InterPro" id="IPR036291">
    <property type="entry name" value="NAD(P)-bd_dom_sf"/>
</dbReference>
<dbReference type="RefSeq" id="WP_149307489.1">
    <property type="nucleotide sequence ID" value="NZ_SRSD01000005.1"/>
</dbReference>
<dbReference type="Proteomes" id="UP000324298">
    <property type="component" value="Unassembled WGS sequence"/>
</dbReference>
<name>A0A5A9XJG4_9BACT</name>
<dbReference type="InterPro" id="IPR027051">
    <property type="entry name" value="XdhC_Rossmann_dom"/>
</dbReference>